<sequence>MNTPLSPFPASQRSHSLIPMVIEHSTRGERAYDIFYRLLKERIIYINGPISDYTTHVVVTRLLYLESENPSKPINMYLNSPVVPSLQVHLFNPSKSQSTLNLFL</sequence>
<dbReference type="EMBL" id="CM045761">
    <property type="protein sequence ID" value="KAI8014214.1"/>
    <property type="molecule type" value="Genomic_DNA"/>
</dbReference>
<reference evidence="1 2" key="1">
    <citation type="journal article" date="2022" name="Plant J.">
        <title>Chromosome-level genome of Camellia lanceoleosa provides a valuable resource for understanding genome evolution and self-incompatibility.</title>
        <authorList>
            <person name="Gong W."/>
            <person name="Xiao S."/>
            <person name="Wang L."/>
            <person name="Liao Z."/>
            <person name="Chang Y."/>
            <person name="Mo W."/>
            <person name="Hu G."/>
            <person name="Li W."/>
            <person name="Zhao G."/>
            <person name="Zhu H."/>
            <person name="Hu X."/>
            <person name="Ji K."/>
            <person name="Xiang X."/>
            <person name="Song Q."/>
            <person name="Yuan D."/>
            <person name="Jin S."/>
            <person name="Zhang L."/>
        </authorList>
    </citation>
    <scope>NUCLEOTIDE SEQUENCE [LARGE SCALE GENOMIC DNA]</scope>
    <source>
        <strain evidence="1">SQ_2022a</strain>
    </source>
</reference>
<organism evidence="1 2">
    <name type="scientific">Camellia lanceoleosa</name>
    <dbReference type="NCBI Taxonomy" id="1840588"/>
    <lineage>
        <taxon>Eukaryota</taxon>
        <taxon>Viridiplantae</taxon>
        <taxon>Streptophyta</taxon>
        <taxon>Embryophyta</taxon>
        <taxon>Tracheophyta</taxon>
        <taxon>Spermatophyta</taxon>
        <taxon>Magnoliopsida</taxon>
        <taxon>eudicotyledons</taxon>
        <taxon>Gunneridae</taxon>
        <taxon>Pentapetalae</taxon>
        <taxon>asterids</taxon>
        <taxon>Ericales</taxon>
        <taxon>Theaceae</taxon>
        <taxon>Camellia</taxon>
    </lineage>
</organism>
<name>A0ACC0HNA5_9ERIC</name>
<gene>
    <name evidence="1" type="ORF">LOK49_LG05G02292</name>
</gene>
<accession>A0ACC0HNA5</accession>
<keyword evidence="2" id="KW-1185">Reference proteome</keyword>
<dbReference type="Proteomes" id="UP001060215">
    <property type="component" value="Chromosome 4"/>
</dbReference>
<protein>
    <submittedName>
        <fullName evidence="1">Uncharacterized protein</fullName>
    </submittedName>
</protein>
<evidence type="ECO:0000313" key="1">
    <source>
        <dbReference type="EMBL" id="KAI8014214.1"/>
    </source>
</evidence>
<comment type="caution">
    <text evidence="1">The sequence shown here is derived from an EMBL/GenBank/DDBJ whole genome shotgun (WGS) entry which is preliminary data.</text>
</comment>
<evidence type="ECO:0000313" key="2">
    <source>
        <dbReference type="Proteomes" id="UP001060215"/>
    </source>
</evidence>
<proteinExistence type="predicted"/>